<dbReference type="EMBL" id="ML742032">
    <property type="protein sequence ID" value="KAE8154099.1"/>
    <property type="molecule type" value="Genomic_DNA"/>
</dbReference>
<protein>
    <submittedName>
        <fullName evidence="3">Uncharacterized protein</fullName>
    </submittedName>
</protein>
<reference evidence="3 4" key="1">
    <citation type="submission" date="2019-04" db="EMBL/GenBank/DDBJ databases">
        <title>Friends and foes A comparative genomics study of 23 Aspergillus species from section Flavi.</title>
        <authorList>
            <consortium name="DOE Joint Genome Institute"/>
            <person name="Kjaerbolling I."/>
            <person name="Vesth T."/>
            <person name="Frisvad J.C."/>
            <person name="Nybo J.L."/>
            <person name="Theobald S."/>
            <person name="Kildgaard S."/>
            <person name="Isbrandt T."/>
            <person name="Kuo A."/>
            <person name="Sato A."/>
            <person name="Lyhne E.K."/>
            <person name="Kogle M.E."/>
            <person name="Wiebenga A."/>
            <person name="Kun R.S."/>
            <person name="Lubbers R.J."/>
            <person name="Makela M.R."/>
            <person name="Barry K."/>
            <person name="Chovatia M."/>
            <person name="Clum A."/>
            <person name="Daum C."/>
            <person name="Haridas S."/>
            <person name="He G."/>
            <person name="LaButti K."/>
            <person name="Lipzen A."/>
            <person name="Mondo S."/>
            <person name="Riley R."/>
            <person name="Salamov A."/>
            <person name="Simmons B.A."/>
            <person name="Magnuson J.K."/>
            <person name="Henrissat B."/>
            <person name="Mortensen U.H."/>
            <person name="Larsen T.O."/>
            <person name="Devries R.P."/>
            <person name="Grigoriev I.V."/>
            <person name="Machida M."/>
            <person name="Baker S.E."/>
            <person name="Andersen M.R."/>
        </authorList>
    </citation>
    <scope>NUCLEOTIDE SEQUENCE [LARGE SCALE GENOMIC DNA]</scope>
    <source>
        <strain evidence="3 4">IBT 18842</strain>
    </source>
</reference>
<feature type="region of interest" description="Disordered" evidence="1">
    <location>
        <begin position="1"/>
        <end position="116"/>
    </location>
</feature>
<organism evidence="3 4">
    <name type="scientific">Aspergillus avenaceus</name>
    <dbReference type="NCBI Taxonomy" id="36643"/>
    <lineage>
        <taxon>Eukaryota</taxon>
        <taxon>Fungi</taxon>
        <taxon>Dikarya</taxon>
        <taxon>Ascomycota</taxon>
        <taxon>Pezizomycotina</taxon>
        <taxon>Eurotiomycetes</taxon>
        <taxon>Eurotiomycetidae</taxon>
        <taxon>Eurotiales</taxon>
        <taxon>Aspergillaceae</taxon>
        <taxon>Aspergillus</taxon>
        <taxon>Aspergillus subgen. Circumdati</taxon>
    </lineage>
</organism>
<feature type="transmembrane region" description="Helical" evidence="2">
    <location>
        <begin position="246"/>
        <end position="266"/>
    </location>
</feature>
<name>A0A5N6U6P9_ASPAV</name>
<evidence type="ECO:0000256" key="1">
    <source>
        <dbReference type="SAM" id="MobiDB-lite"/>
    </source>
</evidence>
<keyword evidence="2" id="KW-1133">Transmembrane helix</keyword>
<dbReference type="AlphaFoldDB" id="A0A5N6U6P9"/>
<dbReference type="OrthoDB" id="4721035at2759"/>
<dbReference type="Proteomes" id="UP000325780">
    <property type="component" value="Unassembled WGS sequence"/>
</dbReference>
<keyword evidence="4" id="KW-1185">Reference proteome</keyword>
<accession>A0A5N6U6P9</accession>
<evidence type="ECO:0000313" key="3">
    <source>
        <dbReference type="EMBL" id="KAE8154099.1"/>
    </source>
</evidence>
<sequence length="834" mass="91871">MPPDREEYLLPSLSRVSQYESGGPQTSWSPFDANQSSSDRSYIRYEPAQQEQDITAHQDAPHGIGLGISRSTGRRPSSIHFRHGSDGARPLSDMRSPSYSDQQTPRSHTSKTPLMDHELPGFSCPRKEAVAQKWYSWVPFTILVLAIYATVGSGLFFLAACWRPRYGKGVGENGHLSPSTANLLSALFAKTIELAYVTVIVAFLGQFLSRRAIKKDSRGITISEMSMRTWIMQPGSMIVHWRALQYSALTLLGAMTLTATLVSMLYTTAAEALVSPKLLMGPLEDTVMSNNVSIKFGNPEFLGQHCSTPVTSDLDPAEIPQTRGTTCLQLHHVSQAYHNYMAYITDWNDIVLRGNSGSTSFDKRPFPTALVNDNTTVTGTWIDQANITELSAQHGRLVINVTAAMPHGGVLAAVTNPVNGIKRPRKSAEGNFELYASIPSPAVNVLCAGMTAKELEPLVYTKFPYTPKWDLAEVTKNHLVGIPAYPTWLNRTVVDDIFGWGEKYNQTPPVFAKLPAAYNTLVNGSVPYGNAVYLLGATPGGTDPPYVVCSLRAKLSPRCSSKYSASYTGANFSTTCDDSNDRWRYDRLHPDAPDGVLEMEWKNIVSEWANAMSLGQGVSDGQSSNARMLMQFVPANTTSLNPKAPSVAEALAVMAGNTLFMGAENAPLVHFWNHSGLSIDKPETQYFSGSMSTVQYQTSSTAMWQEILFYPILGLTFVTSALCLMYLLFEQGRQLTDFTEPQNLFALAINSPATAKMEGSCGAGPTSRHLQEKWYVGMDEGDEHYYIRTKAEENTPLYSAHSPVIEDEGLKPASPAIREYRRLSARRGLLSRWY</sequence>
<feature type="transmembrane region" description="Helical" evidence="2">
    <location>
        <begin position="134"/>
        <end position="160"/>
    </location>
</feature>
<feature type="transmembrane region" description="Helical" evidence="2">
    <location>
        <begin position="180"/>
        <end position="208"/>
    </location>
</feature>
<keyword evidence="2" id="KW-0472">Membrane</keyword>
<evidence type="ECO:0000313" key="4">
    <source>
        <dbReference type="Proteomes" id="UP000325780"/>
    </source>
</evidence>
<gene>
    <name evidence="3" type="ORF">BDV25DRAFT_148242</name>
</gene>
<feature type="compositionally biased region" description="Polar residues" evidence="1">
    <location>
        <begin position="95"/>
        <end position="112"/>
    </location>
</feature>
<feature type="compositionally biased region" description="Polar residues" evidence="1">
    <location>
        <begin position="14"/>
        <end position="40"/>
    </location>
</feature>
<proteinExistence type="predicted"/>
<evidence type="ECO:0000256" key="2">
    <source>
        <dbReference type="SAM" id="Phobius"/>
    </source>
</evidence>
<keyword evidence="2" id="KW-0812">Transmembrane</keyword>
<feature type="transmembrane region" description="Helical" evidence="2">
    <location>
        <begin position="707"/>
        <end position="729"/>
    </location>
</feature>